<comment type="caution">
    <text evidence="1">The sequence shown here is derived from an EMBL/GenBank/DDBJ whole genome shotgun (WGS) entry which is preliminary data.</text>
</comment>
<name>A0ACC2J9X2_9PEZI</name>
<proteinExistence type="predicted"/>
<protein>
    <submittedName>
        <fullName evidence="1">Uncharacterized protein</fullName>
    </submittedName>
</protein>
<sequence length="204" mass="22433">MATYQSTPLFGGALVCDLPTNFADVSQLRQVPDNQEVYIDKDGFTSIIVEINDRIGDKGSTPEIDGSALTTHLAEIVGDEADRLKVWNTTPTQFSNLDEDIPAYTLIATIAPPAPSSAEADSSNAPRANAPDFTAVILTLVRLEREHTDLLITINVPHIRGEYDEEDVDLQLGKQGQLIGDAVDYASRIWESFRVKDWGLFKEV</sequence>
<evidence type="ECO:0000313" key="1">
    <source>
        <dbReference type="EMBL" id="KAJ8123973.1"/>
    </source>
</evidence>
<evidence type="ECO:0000313" key="2">
    <source>
        <dbReference type="Proteomes" id="UP001153334"/>
    </source>
</evidence>
<reference evidence="1" key="1">
    <citation type="submission" date="2022-11" db="EMBL/GenBank/DDBJ databases">
        <title>Genome Sequence of Nemania bipapillata.</title>
        <authorList>
            <person name="Buettner E."/>
        </authorList>
    </citation>
    <scope>NUCLEOTIDE SEQUENCE</scope>
    <source>
        <strain evidence="1">CP14</strain>
    </source>
</reference>
<dbReference type="EMBL" id="JAPESX010000021">
    <property type="protein sequence ID" value="KAJ8123973.1"/>
    <property type="molecule type" value="Genomic_DNA"/>
</dbReference>
<organism evidence="1 2">
    <name type="scientific">Nemania bipapillata</name>
    <dbReference type="NCBI Taxonomy" id="110536"/>
    <lineage>
        <taxon>Eukaryota</taxon>
        <taxon>Fungi</taxon>
        <taxon>Dikarya</taxon>
        <taxon>Ascomycota</taxon>
        <taxon>Pezizomycotina</taxon>
        <taxon>Sordariomycetes</taxon>
        <taxon>Xylariomycetidae</taxon>
        <taxon>Xylariales</taxon>
        <taxon>Xylariaceae</taxon>
        <taxon>Nemania</taxon>
    </lineage>
</organism>
<gene>
    <name evidence="1" type="ORF">ONZ43_g192</name>
</gene>
<keyword evidence="2" id="KW-1185">Reference proteome</keyword>
<accession>A0ACC2J9X2</accession>
<dbReference type="Proteomes" id="UP001153334">
    <property type="component" value="Unassembled WGS sequence"/>
</dbReference>